<dbReference type="EMBL" id="SOSA01001162">
    <property type="protein sequence ID" value="THC87522.1"/>
    <property type="molecule type" value="Genomic_DNA"/>
</dbReference>
<protein>
    <submittedName>
        <fullName evidence="1">Uncharacterized protein</fullName>
    </submittedName>
</protein>
<evidence type="ECO:0000313" key="1">
    <source>
        <dbReference type="EMBL" id="THC87522.1"/>
    </source>
</evidence>
<organism evidence="1 2">
    <name type="scientific">Aspergillus tanneri</name>
    <dbReference type="NCBI Taxonomy" id="1220188"/>
    <lineage>
        <taxon>Eukaryota</taxon>
        <taxon>Fungi</taxon>
        <taxon>Dikarya</taxon>
        <taxon>Ascomycota</taxon>
        <taxon>Pezizomycotina</taxon>
        <taxon>Eurotiomycetes</taxon>
        <taxon>Eurotiomycetidae</taxon>
        <taxon>Eurotiales</taxon>
        <taxon>Aspergillaceae</taxon>
        <taxon>Aspergillus</taxon>
        <taxon>Aspergillus subgen. Circumdati</taxon>
    </lineage>
</organism>
<evidence type="ECO:0000313" key="2">
    <source>
        <dbReference type="Proteomes" id="UP000308092"/>
    </source>
</evidence>
<reference evidence="1 2" key="1">
    <citation type="submission" date="2019-03" db="EMBL/GenBank/DDBJ databases">
        <title>The genome sequence of a newly discovered highly antifungal drug resistant Aspergillus species, Aspergillus tanneri NIH 1004.</title>
        <authorList>
            <person name="Mounaud S."/>
            <person name="Singh I."/>
            <person name="Joardar V."/>
            <person name="Pakala S."/>
            <person name="Pakala S."/>
            <person name="Venepally P."/>
            <person name="Hoover J."/>
            <person name="Nierman W."/>
            <person name="Chung J."/>
            <person name="Losada L."/>
        </authorList>
    </citation>
    <scope>NUCLEOTIDE SEQUENCE [LARGE SCALE GENOMIC DNA]</scope>
    <source>
        <strain evidence="1 2">NIH1004</strain>
    </source>
</reference>
<proteinExistence type="predicted"/>
<keyword evidence="2" id="KW-1185">Reference proteome</keyword>
<dbReference type="AlphaFoldDB" id="A0A4S3IZ74"/>
<dbReference type="VEuPathDB" id="FungiDB:EYZ11_013031"/>
<sequence>MAHQADALPWKDFASIFDFAYRSKRHHGETNLFARQRTSVQVRQLYSFVSAFVRILEEHTDKEMSITTYKPSVQRRGQEDIVLDRSCGDCEFTGR</sequence>
<name>A0A4S3IZ74_9EURO</name>
<comment type="caution">
    <text evidence="1">The sequence shown here is derived from an EMBL/GenBank/DDBJ whole genome shotgun (WGS) entry which is preliminary data.</text>
</comment>
<gene>
    <name evidence="1" type="ORF">EYZ11_013031</name>
</gene>
<dbReference type="Proteomes" id="UP000308092">
    <property type="component" value="Unassembled WGS sequence"/>
</dbReference>
<accession>A0A4S3IZ74</accession>